<dbReference type="AlphaFoldDB" id="A0A4Q2R8G7"/>
<organism evidence="7 8">
    <name type="scientific">Lichenibacterium ramalinae</name>
    <dbReference type="NCBI Taxonomy" id="2316527"/>
    <lineage>
        <taxon>Bacteria</taxon>
        <taxon>Pseudomonadati</taxon>
        <taxon>Pseudomonadota</taxon>
        <taxon>Alphaproteobacteria</taxon>
        <taxon>Hyphomicrobiales</taxon>
        <taxon>Lichenihabitantaceae</taxon>
        <taxon>Lichenibacterium</taxon>
    </lineage>
</organism>
<dbReference type="HAMAP" id="MF_00362">
    <property type="entry name" value="Ribosomal_uL10"/>
    <property type="match status" value="1"/>
</dbReference>
<dbReference type="Gene3D" id="6.10.250.290">
    <property type="match status" value="1"/>
</dbReference>
<evidence type="ECO:0000256" key="4">
    <source>
        <dbReference type="ARBA" id="ARBA00023274"/>
    </source>
</evidence>
<keyword evidence="8" id="KW-1185">Reference proteome</keyword>
<dbReference type="PROSITE" id="PS01109">
    <property type="entry name" value="RIBOSOMAL_L10"/>
    <property type="match status" value="1"/>
</dbReference>
<dbReference type="OrthoDB" id="9791972at2"/>
<reference evidence="7 8" key="1">
    <citation type="submission" date="2018-09" db="EMBL/GenBank/DDBJ databases">
        <authorList>
            <person name="Grouzdev D.S."/>
            <person name="Krutkina M.S."/>
        </authorList>
    </citation>
    <scope>NUCLEOTIDE SEQUENCE [LARGE SCALE GENOMIC DNA]</scope>
    <source>
        <strain evidence="7 8">RmlP001</strain>
    </source>
</reference>
<dbReference type="Pfam" id="PF00466">
    <property type="entry name" value="Ribosomal_L10"/>
    <property type="match status" value="1"/>
</dbReference>
<keyword evidence="3 6" id="KW-0689">Ribosomal protein</keyword>
<evidence type="ECO:0000256" key="3">
    <source>
        <dbReference type="ARBA" id="ARBA00022980"/>
    </source>
</evidence>
<evidence type="ECO:0000313" key="8">
    <source>
        <dbReference type="Proteomes" id="UP000289411"/>
    </source>
</evidence>
<dbReference type="GO" id="GO:0003735">
    <property type="term" value="F:structural constituent of ribosome"/>
    <property type="evidence" value="ECO:0007669"/>
    <property type="project" value="InterPro"/>
</dbReference>
<dbReference type="InterPro" id="IPR022973">
    <property type="entry name" value="Ribosomal_uL10_bac"/>
</dbReference>
<dbReference type="GO" id="GO:0070180">
    <property type="term" value="F:large ribosomal subunit rRNA binding"/>
    <property type="evidence" value="ECO:0007669"/>
    <property type="project" value="UniProtKB-UniRule"/>
</dbReference>
<protein>
    <recommendedName>
        <fullName evidence="5 6">Large ribosomal subunit protein uL10</fullName>
    </recommendedName>
</protein>
<sequence length="176" mass="18692">MDRTEKKELIDELNGVFQKTSVVVVAHYSGLTVAQLQRLRKQMREAGAKVQVTKNRLTKIALEGTDVASIGTLLTGPTILAYSDDPVAAPKVAAAFAKDFEKFVILGGAMGKTALDPNGVRALATMPSLDELRGRIVGLIQAPATKLAQLTTAPQAKLARVFQAYADKDGATQDAA</sequence>
<dbReference type="EMBL" id="QYBC01000017">
    <property type="protein sequence ID" value="RYB02818.1"/>
    <property type="molecule type" value="Genomic_DNA"/>
</dbReference>
<dbReference type="GO" id="GO:0006412">
    <property type="term" value="P:translation"/>
    <property type="evidence" value="ECO:0007669"/>
    <property type="project" value="UniProtKB-UniRule"/>
</dbReference>
<dbReference type="InterPro" id="IPR047865">
    <property type="entry name" value="Ribosomal_uL10_bac_type"/>
</dbReference>
<keyword evidence="4 6" id="KW-0687">Ribonucleoprotein</keyword>
<comment type="function">
    <text evidence="1 6">Forms part of the ribosomal stalk, playing a central role in the interaction of the ribosome with GTP-bound translation factors.</text>
</comment>
<evidence type="ECO:0000313" key="7">
    <source>
        <dbReference type="EMBL" id="RYB02818.1"/>
    </source>
</evidence>
<dbReference type="Proteomes" id="UP000289411">
    <property type="component" value="Unassembled WGS sequence"/>
</dbReference>
<comment type="similarity">
    <text evidence="2 6">Belongs to the universal ribosomal protein uL10 family.</text>
</comment>
<dbReference type="RefSeq" id="WP_129220819.1">
    <property type="nucleotide sequence ID" value="NZ_QYBC01000017.1"/>
</dbReference>
<evidence type="ECO:0000256" key="1">
    <source>
        <dbReference type="ARBA" id="ARBA00002633"/>
    </source>
</evidence>
<dbReference type="InterPro" id="IPR001790">
    <property type="entry name" value="Ribosomal_uL10"/>
</dbReference>
<keyword evidence="6" id="KW-0699">rRNA-binding</keyword>
<dbReference type="Gene3D" id="3.30.70.1730">
    <property type="match status" value="1"/>
</dbReference>
<gene>
    <name evidence="6" type="primary">rplJ</name>
    <name evidence="7" type="ORF">D3272_19135</name>
</gene>
<evidence type="ECO:0000256" key="5">
    <source>
        <dbReference type="ARBA" id="ARBA00035202"/>
    </source>
</evidence>
<dbReference type="InterPro" id="IPR002363">
    <property type="entry name" value="Ribosomal_uL10_CS_bac"/>
</dbReference>
<dbReference type="InterPro" id="IPR043141">
    <property type="entry name" value="Ribosomal_uL10-like_sf"/>
</dbReference>
<dbReference type="PANTHER" id="PTHR11560">
    <property type="entry name" value="39S RIBOSOMAL PROTEIN L10, MITOCHONDRIAL"/>
    <property type="match status" value="1"/>
</dbReference>
<keyword evidence="6" id="KW-0694">RNA-binding</keyword>
<dbReference type="SUPFAM" id="SSF160369">
    <property type="entry name" value="Ribosomal protein L10-like"/>
    <property type="match status" value="1"/>
</dbReference>
<evidence type="ECO:0000256" key="2">
    <source>
        <dbReference type="ARBA" id="ARBA00008889"/>
    </source>
</evidence>
<comment type="subunit">
    <text evidence="6">Part of the ribosomal stalk of the 50S ribosomal subunit. The N-terminus interacts with L11 and the large rRNA to form the base of the stalk. The C-terminus forms an elongated spine to which L12 dimers bind in a sequential fashion forming a multimeric L10(L12)X complex.</text>
</comment>
<dbReference type="GO" id="GO:0015934">
    <property type="term" value="C:large ribosomal subunit"/>
    <property type="evidence" value="ECO:0007669"/>
    <property type="project" value="InterPro"/>
</dbReference>
<dbReference type="NCBIfam" id="NF000955">
    <property type="entry name" value="PRK00099.1-1"/>
    <property type="match status" value="1"/>
</dbReference>
<evidence type="ECO:0000256" key="6">
    <source>
        <dbReference type="HAMAP-Rule" id="MF_00362"/>
    </source>
</evidence>
<dbReference type="CDD" id="cd05797">
    <property type="entry name" value="Ribosomal_L10"/>
    <property type="match status" value="1"/>
</dbReference>
<name>A0A4Q2R8G7_9HYPH</name>
<proteinExistence type="inferred from homology"/>
<comment type="caution">
    <text evidence="7">The sequence shown here is derived from an EMBL/GenBank/DDBJ whole genome shotgun (WGS) entry which is preliminary data.</text>
</comment>
<accession>A0A4Q2R8G7</accession>
<reference evidence="7 8" key="2">
    <citation type="submission" date="2019-02" db="EMBL/GenBank/DDBJ databases">
        <title>'Lichenibacterium ramalinii' gen. nov. sp. nov., 'Lichenibacterium minor' gen. nov. sp. nov.</title>
        <authorList>
            <person name="Pankratov T."/>
        </authorList>
    </citation>
    <scope>NUCLEOTIDE SEQUENCE [LARGE SCALE GENOMIC DNA]</scope>
    <source>
        <strain evidence="7 8">RmlP001</strain>
    </source>
</reference>